<dbReference type="PROSITE" id="PS00917">
    <property type="entry name" value="ASN_GLN_ASE_2"/>
    <property type="match status" value="1"/>
</dbReference>
<evidence type="ECO:0000259" key="7">
    <source>
        <dbReference type="Pfam" id="PF17763"/>
    </source>
</evidence>
<keyword evidence="9" id="KW-1185">Reference proteome</keyword>
<dbReference type="Gene3D" id="3.40.50.40">
    <property type="match status" value="1"/>
</dbReference>
<dbReference type="FunFam" id="3.40.50.1170:FF:000001">
    <property type="entry name" value="L-asparaginase 2"/>
    <property type="match status" value="1"/>
</dbReference>
<feature type="active site" evidence="5">
    <location>
        <position position="96"/>
    </location>
</feature>
<name>Q9V2K1_PYRAB</name>
<evidence type="ECO:0000256" key="4">
    <source>
        <dbReference type="ARBA" id="ARBA00070292"/>
    </source>
</evidence>
<dbReference type="SFLD" id="SFLDS00057">
    <property type="entry name" value="Glutaminase/Asparaginase"/>
    <property type="match status" value="1"/>
</dbReference>
<dbReference type="EC" id="3.5.1.1" evidence="2"/>
<dbReference type="PRINTS" id="PR00139">
    <property type="entry name" value="ASNGLNASE"/>
</dbReference>
<dbReference type="EMBL" id="AJ248283">
    <property type="protein sequence ID" value="CAB48997.1"/>
    <property type="molecule type" value="Genomic_DNA"/>
</dbReference>
<dbReference type="AlphaFoldDB" id="Q9V2K1"/>
<feature type="domain" description="Asparaginase/glutaminase C-terminal" evidence="7">
    <location>
        <begin position="213"/>
        <end position="328"/>
    </location>
</feature>
<dbReference type="GO" id="GO:0006520">
    <property type="term" value="P:amino acid metabolic process"/>
    <property type="evidence" value="ECO:0007669"/>
    <property type="project" value="InterPro"/>
</dbReference>
<dbReference type="Gene3D" id="3.40.50.1170">
    <property type="entry name" value="L-asparaginase, N-terminal domain"/>
    <property type="match status" value="1"/>
</dbReference>
<evidence type="ECO:0000313" key="9">
    <source>
        <dbReference type="Proteomes" id="UP000000810"/>
    </source>
</evidence>
<accession>Q9V2K1</accession>
<protein>
    <recommendedName>
        <fullName evidence="4">L-asparaginase</fullName>
        <ecNumber evidence="2">3.5.1.1</ecNumber>
    </recommendedName>
</protein>
<dbReference type="CDD" id="cd08963">
    <property type="entry name" value="L-asparaginase_I"/>
    <property type="match status" value="1"/>
</dbReference>
<dbReference type="PATRIC" id="fig|272844.11.peg.85"/>
<evidence type="ECO:0000256" key="2">
    <source>
        <dbReference type="ARBA" id="ARBA00012920"/>
    </source>
</evidence>
<dbReference type="InterPro" id="IPR027474">
    <property type="entry name" value="L-asparaginase_N"/>
</dbReference>
<dbReference type="eggNOG" id="arCOG01924">
    <property type="taxonomic scope" value="Archaea"/>
</dbReference>
<dbReference type="PIR" id="F75193">
    <property type="entry name" value="F75193"/>
</dbReference>
<evidence type="ECO:0000256" key="5">
    <source>
        <dbReference type="PROSITE-ProRule" id="PRU10100"/>
    </source>
</evidence>
<dbReference type="PANTHER" id="PTHR11707:SF28">
    <property type="entry name" value="60 KDA LYSOPHOSPHOLIPASE"/>
    <property type="match status" value="1"/>
</dbReference>
<dbReference type="PIRSF" id="PIRSF001220">
    <property type="entry name" value="L-ASNase_gatD"/>
    <property type="match status" value="1"/>
</dbReference>
<gene>
    <name evidence="8" type="ORF">PAB2294</name>
</gene>
<comment type="similarity">
    <text evidence="1">Belongs to the asparaginase 1 family.</text>
</comment>
<dbReference type="SUPFAM" id="SSF53774">
    <property type="entry name" value="Glutaminase/Asparaginase"/>
    <property type="match status" value="1"/>
</dbReference>
<dbReference type="PANTHER" id="PTHR11707">
    <property type="entry name" value="L-ASPARAGINASE"/>
    <property type="match status" value="1"/>
</dbReference>
<dbReference type="SMART" id="SM00870">
    <property type="entry name" value="Asparaginase"/>
    <property type="match status" value="1"/>
</dbReference>
<dbReference type="Pfam" id="PF00710">
    <property type="entry name" value="Asparaginase"/>
    <property type="match status" value="1"/>
</dbReference>
<evidence type="ECO:0000256" key="1">
    <source>
        <dbReference type="ARBA" id="ARBA00010518"/>
    </source>
</evidence>
<dbReference type="PhylomeDB" id="Q9V2K1"/>
<dbReference type="InterPro" id="IPR041725">
    <property type="entry name" value="L-asparaginase_I"/>
</dbReference>
<reference evidence="8 9" key="1">
    <citation type="journal article" date="2003" name="Mol. Microbiol.">
        <title>An integrated analysis of the genome of the hyperthermophilic archaeon Pyrococcus abyssi.</title>
        <authorList>
            <person name="Cohen G."/>
            <person name="Barbe V."/>
            <person name="Flament D."/>
            <person name="Galperin M."/>
            <person name="Heilig R."/>
            <person name="Ripp R."/>
            <person name="Lecompte O."/>
            <person name="Prieur D."/>
            <person name="Poch O."/>
            <person name="Quellerou J."/>
            <person name="Thierry J.C."/>
            <person name="Van der Oost J."/>
            <person name="Weissenbach J."/>
            <person name="Zivanovic Y."/>
            <person name="Forterre P."/>
        </authorList>
    </citation>
    <scope>NUCLEOTIDE SEQUENCE [LARGE SCALE GENOMIC DNA]</scope>
    <source>
        <strain evidence="9">GE5 / Orsay</strain>
    </source>
</reference>
<dbReference type="Proteomes" id="UP000000810">
    <property type="component" value="Chromosome"/>
</dbReference>
<evidence type="ECO:0000313" key="8">
    <source>
        <dbReference type="EMBL" id="CAB48997.1"/>
    </source>
</evidence>
<feature type="domain" description="L-asparaginase N-terminal" evidence="6">
    <location>
        <begin position="14"/>
        <end position="193"/>
    </location>
</feature>
<dbReference type="InterPro" id="IPR037152">
    <property type="entry name" value="L-asparaginase_N_sf"/>
</dbReference>
<dbReference type="InterPro" id="IPR027475">
    <property type="entry name" value="Asparaginase/glutaminase_AS2"/>
</dbReference>
<dbReference type="InterPro" id="IPR006034">
    <property type="entry name" value="Asparaginase/glutaminase-like"/>
</dbReference>
<dbReference type="PIRSF" id="PIRSF500176">
    <property type="entry name" value="L_ASNase"/>
    <property type="match status" value="1"/>
</dbReference>
<dbReference type="PROSITE" id="PS51732">
    <property type="entry name" value="ASN_GLN_ASE_3"/>
    <property type="match status" value="1"/>
</dbReference>
<organism evidence="8 9">
    <name type="scientific">Pyrococcus abyssi (strain GE5 / Orsay)</name>
    <dbReference type="NCBI Taxonomy" id="272844"/>
    <lineage>
        <taxon>Archaea</taxon>
        <taxon>Methanobacteriati</taxon>
        <taxon>Methanobacteriota</taxon>
        <taxon>Thermococci</taxon>
        <taxon>Thermococcales</taxon>
        <taxon>Thermococcaceae</taxon>
        <taxon>Pyrococcus</taxon>
    </lineage>
</organism>
<dbReference type="NCBIfam" id="TIGR00519">
    <property type="entry name" value="asnASE_I"/>
    <property type="match status" value="1"/>
</dbReference>
<dbReference type="InterPro" id="IPR006033">
    <property type="entry name" value="AsnA_fam"/>
</dbReference>
<sequence length="340" mass="37535">MLNQFLTFGGLMSLLIIGMGGTIASVKGESGYESALSIEEIIEISGIREKIGSSIDTIDLMNVDSTLIQPSDWKTLAEEIERNIWDYDGIVITHGTDTMAYTASMLSFMLRNPPVPIVFTGSMLPASEKNSDAPLNLYTALKFAETGIRGIYIAFNGKVMLGVRASKVRSMNFDAFESINYPLIAKLEDDIKILHIPRIYGDEFSSDFRYNHKVLVLKLIPGLSGDVFEAALKIGYRGIVIEGYGVGGIPYRGTNLFEVISKISREIPIVLTTQALYDGVDLERYKVGRMALNAGIIPAGDMTKEATVTKLMWILGHTRKIEEVRELMGKNLAGELTRVF</sequence>
<evidence type="ECO:0000259" key="6">
    <source>
        <dbReference type="Pfam" id="PF00710"/>
    </source>
</evidence>
<proteinExistence type="inferred from homology"/>
<dbReference type="Pfam" id="PF17763">
    <property type="entry name" value="Asparaginase_C"/>
    <property type="match status" value="1"/>
</dbReference>
<dbReference type="InterPro" id="IPR040919">
    <property type="entry name" value="Asparaginase_C"/>
</dbReference>
<dbReference type="InterPro" id="IPR036152">
    <property type="entry name" value="Asp/glu_Ase-like_sf"/>
</dbReference>
<dbReference type="HOGENOM" id="CLU_019134_2_3_2"/>
<dbReference type="InterPro" id="IPR027473">
    <property type="entry name" value="L-asparaginase_C"/>
</dbReference>
<dbReference type="GO" id="GO:0004067">
    <property type="term" value="F:asparaginase activity"/>
    <property type="evidence" value="ECO:0007669"/>
    <property type="project" value="UniProtKB-UniRule"/>
</dbReference>
<dbReference type="KEGG" id="pab:PAB2294"/>
<evidence type="ECO:0000256" key="3">
    <source>
        <dbReference type="ARBA" id="ARBA00022801"/>
    </source>
</evidence>
<dbReference type="STRING" id="272844.PAB2294"/>
<keyword evidence="3" id="KW-0378">Hydrolase</keyword>